<dbReference type="Gene3D" id="2.30.110.10">
    <property type="entry name" value="Electron Transport, Fmn-binding Protein, Chain A"/>
    <property type="match status" value="1"/>
</dbReference>
<sequence>MIKDMKEQQCLLLLQNNYLGHLAYIGHNSPYILPITYYYDPEKHCIISISGEGHKIESVREQPLVSLNVSNILSLNNWQSVLIHGEYEELKGIDAKYQLHHFLQGVKRISEIKEKLNLQFVGDFSSKITSDETTLVFRIKIVDITGKQRTPS</sequence>
<evidence type="ECO:0000313" key="1">
    <source>
        <dbReference type="EMBL" id="MFD2789102.1"/>
    </source>
</evidence>
<dbReference type="Pfam" id="PF12900">
    <property type="entry name" value="Pyridox_ox_2"/>
    <property type="match status" value="1"/>
</dbReference>
<evidence type="ECO:0000313" key="2">
    <source>
        <dbReference type="Proteomes" id="UP001597532"/>
    </source>
</evidence>
<dbReference type="Proteomes" id="UP001597532">
    <property type="component" value="Unassembled WGS sequence"/>
</dbReference>
<dbReference type="SUPFAM" id="SSF50475">
    <property type="entry name" value="FMN-binding split barrel"/>
    <property type="match status" value="1"/>
</dbReference>
<keyword evidence="2" id="KW-1185">Reference proteome</keyword>
<organism evidence="1 2">
    <name type="scientific">Arenibacter antarcticus</name>
    <dbReference type="NCBI Taxonomy" id="2040469"/>
    <lineage>
        <taxon>Bacteria</taxon>
        <taxon>Pseudomonadati</taxon>
        <taxon>Bacteroidota</taxon>
        <taxon>Flavobacteriia</taxon>
        <taxon>Flavobacteriales</taxon>
        <taxon>Flavobacteriaceae</taxon>
        <taxon>Arenibacter</taxon>
    </lineage>
</organism>
<gene>
    <name evidence="1" type="ORF">ACFS1K_04945</name>
</gene>
<dbReference type="InterPro" id="IPR012349">
    <property type="entry name" value="Split_barrel_FMN-bd"/>
</dbReference>
<reference evidence="2" key="1">
    <citation type="journal article" date="2019" name="Int. J. Syst. Evol. Microbiol.">
        <title>The Global Catalogue of Microorganisms (GCM) 10K type strain sequencing project: providing services to taxonomists for standard genome sequencing and annotation.</title>
        <authorList>
            <consortium name="The Broad Institute Genomics Platform"/>
            <consortium name="The Broad Institute Genome Sequencing Center for Infectious Disease"/>
            <person name="Wu L."/>
            <person name="Ma J."/>
        </authorList>
    </citation>
    <scope>NUCLEOTIDE SEQUENCE [LARGE SCALE GENOMIC DNA]</scope>
    <source>
        <strain evidence="2">KCTC 52924</strain>
    </source>
</reference>
<accession>A0ABW5VBS5</accession>
<dbReference type="InterPro" id="IPR024747">
    <property type="entry name" value="Pyridox_Oxase-rel"/>
</dbReference>
<name>A0ABW5VBS5_9FLAO</name>
<protein>
    <submittedName>
        <fullName evidence="1">Pyridoxamine 5'-phosphate oxidase family protein</fullName>
    </submittedName>
</protein>
<comment type="caution">
    <text evidence="1">The sequence shown here is derived from an EMBL/GenBank/DDBJ whole genome shotgun (WGS) entry which is preliminary data.</text>
</comment>
<dbReference type="EMBL" id="JBHUOK010000008">
    <property type="protein sequence ID" value="MFD2789102.1"/>
    <property type="molecule type" value="Genomic_DNA"/>
</dbReference>
<dbReference type="RefSeq" id="WP_251808924.1">
    <property type="nucleotide sequence ID" value="NZ_CP166679.1"/>
</dbReference>
<proteinExistence type="predicted"/>